<proteinExistence type="predicted"/>
<reference evidence="1 2" key="1">
    <citation type="submission" date="2021-07" db="EMBL/GenBank/DDBJ databases">
        <title>Clinical implication of Pseudomonas aeruginosa: further insight on the antimicrobial resistance.</title>
        <authorList>
            <person name="Macori G."/>
            <person name="Fanning S."/>
            <person name="Alqahtani A."/>
        </authorList>
    </citation>
    <scope>NUCLEOTIDE SEQUENCE [LARGE SCALE GENOMIC DNA]</scope>
    <source>
        <strain evidence="1 2">CFS3442</strain>
    </source>
</reference>
<comment type="caution">
    <text evidence="1">The sequence shown here is derived from an EMBL/GenBank/DDBJ whole genome shotgun (WGS) entry which is preliminary data.</text>
</comment>
<name>A0ABT2XHH6_9GAMM</name>
<keyword evidence="2" id="KW-1185">Reference proteome</keyword>
<dbReference type="Proteomes" id="UP001208054">
    <property type="component" value="Unassembled WGS sequence"/>
</dbReference>
<gene>
    <name evidence="1" type="ORF">KYJ44_13640</name>
</gene>
<evidence type="ECO:0000313" key="1">
    <source>
        <dbReference type="EMBL" id="MCV0325369.1"/>
    </source>
</evidence>
<protein>
    <submittedName>
        <fullName evidence="1">Uncharacterized protein</fullName>
    </submittedName>
</protein>
<dbReference type="RefSeq" id="WP_197611416.1">
    <property type="nucleotide sequence ID" value="NZ_JAHWBK010000008.1"/>
</dbReference>
<sequence length="154" mass="17705">MNPKKPRKRIRVNVGDVFAVPLDKSELAFGYVRTYQDPDVAILPFISKGRMLRECELPTLESFMDVLTIRTAIERCDWPRIASFPFPNEESTWAPPRRQLSTIRPDVRLVVVKGNFIPSKEYGEWDSLPELIKANIDQLKALILTSAPEFQMIT</sequence>
<accession>A0ABT2XHH6</accession>
<organism evidence="1 2">
    <name type="scientific">Stenotrophomonas riyadhensis</name>
    <dbReference type="NCBI Taxonomy" id="2859893"/>
    <lineage>
        <taxon>Bacteria</taxon>
        <taxon>Pseudomonadati</taxon>
        <taxon>Pseudomonadota</taxon>
        <taxon>Gammaproteobacteria</taxon>
        <taxon>Lysobacterales</taxon>
        <taxon>Lysobacteraceae</taxon>
        <taxon>Stenotrophomonas</taxon>
    </lineage>
</organism>
<dbReference type="EMBL" id="JAHWBK010000008">
    <property type="protein sequence ID" value="MCV0325369.1"/>
    <property type="molecule type" value="Genomic_DNA"/>
</dbReference>
<evidence type="ECO:0000313" key="2">
    <source>
        <dbReference type="Proteomes" id="UP001208054"/>
    </source>
</evidence>